<dbReference type="AlphaFoldDB" id="A0A382CIW1"/>
<dbReference type="Gene3D" id="2.130.10.130">
    <property type="entry name" value="Integrin alpha, N-terminal"/>
    <property type="match status" value="2"/>
</dbReference>
<reference evidence="2" key="1">
    <citation type="submission" date="2018-05" db="EMBL/GenBank/DDBJ databases">
        <authorList>
            <person name="Lanie J.A."/>
            <person name="Ng W.-L."/>
            <person name="Kazmierczak K.M."/>
            <person name="Andrzejewski T.M."/>
            <person name="Davidsen T.M."/>
            <person name="Wayne K.J."/>
            <person name="Tettelin H."/>
            <person name="Glass J.I."/>
            <person name="Rusch D."/>
            <person name="Podicherti R."/>
            <person name="Tsui H.-C.T."/>
            <person name="Winkler M.E."/>
        </authorList>
    </citation>
    <scope>NUCLEOTIDE SEQUENCE</scope>
</reference>
<dbReference type="PANTHER" id="PTHR46580:SF4">
    <property type="entry name" value="ATP_GTP-BINDING PROTEIN"/>
    <property type="match status" value="1"/>
</dbReference>
<dbReference type="SUPFAM" id="SSF47090">
    <property type="entry name" value="PGBD-like"/>
    <property type="match status" value="1"/>
</dbReference>
<organism evidence="2">
    <name type="scientific">marine metagenome</name>
    <dbReference type="NCBI Taxonomy" id="408172"/>
    <lineage>
        <taxon>unclassified sequences</taxon>
        <taxon>metagenomes</taxon>
        <taxon>ecological metagenomes</taxon>
    </lineage>
</organism>
<gene>
    <name evidence="2" type="ORF">METZ01_LOCUS178992</name>
</gene>
<dbReference type="EMBL" id="UINC01034773">
    <property type="protein sequence ID" value="SVB26138.1"/>
    <property type="molecule type" value="Genomic_DNA"/>
</dbReference>
<evidence type="ECO:0000256" key="1">
    <source>
        <dbReference type="ARBA" id="ARBA00022729"/>
    </source>
</evidence>
<protein>
    <submittedName>
        <fullName evidence="2">Uncharacterized protein</fullName>
    </submittedName>
</protein>
<dbReference type="InterPro" id="IPR013517">
    <property type="entry name" value="FG-GAP"/>
</dbReference>
<accession>A0A382CIW1</accession>
<name>A0A382CIW1_9ZZZZ</name>
<dbReference type="Pfam" id="PF13517">
    <property type="entry name" value="FG-GAP_3"/>
    <property type="match status" value="1"/>
</dbReference>
<evidence type="ECO:0000313" key="2">
    <source>
        <dbReference type="EMBL" id="SVB26138.1"/>
    </source>
</evidence>
<keyword evidence="1" id="KW-0732">Signal</keyword>
<dbReference type="SUPFAM" id="SSF69318">
    <property type="entry name" value="Integrin alpha N-terminal domain"/>
    <property type="match status" value="2"/>
</dbReference>
<feature type="non-terminal residue" evidence="2">
    <location>
        <position position="644"/>
    </location>
</feature>
<proteinExistence type="predicted"/>
<dbReference type="PANTHER" id="PTHR46580">
    <property type="entry name" value="SENSOR KINASE-RELATED"/>
    <property type="match status" value="1"/>
</dbReference>
<dbReference type="InterPro" id="IPR028994">
    <property type="entry name" value="Integrin_alpha_N"/>
</dbReference>
<feature type="non-terminal residue" evidence="2">
    <location>
        <position position="1"/>
    </location>
</feature>
<dbReference type="InterPro" id="IPR036365">
    <property type="entry name" value="PGBD-like_sf"/>
</dbReference>
<sequence length="644" mass="71322">ISADGTYFVYNCGGGNGQASSSSVTSKSGSSTIGQSIYKTITQGDAEIYEAQMLLNRFRNYSPFLSPNGQWTWETQSAVQKFYQALGKSFDGQWNSQILSDLKDRRLITMPPSGPLSFAEKSEILDEIELNYAWFEVTEVEKTWYKLHQPKFDIVTSEEVAPPFCYPTPEDCNDGGGVYTADAHNAAVGDFNGDGLQDLSITWVYFIHTTERNTTPSHVRFYINDGNNNLISSPEIYALGELPMRHMLYRTIVDDFNNDGRDDLFVGSMGVIKRVKGQKRSLVDTEPNLLLLSTKDGKMKDSSHLIEGQENGGMIKDYGFSHATSSGDVNCDGFSDIYTGNILLVGDGTGRFLNKSRDLPSGNYSHQKANAFASSIADFNGDGCGDIVMHLQGKTISIWMSHNGKHLPRTFKELRMEDYYGKGNMKVNYMSSGDLDGDGDPDLVAAITRANPYYLGRKLLIFINEGGELIEKTRSLIQDVRDQEVNGRPQNHGEGSIQLIDHDRDGDLDIIDSTGGSFEVNGRFGYAIFENDGTGHFTEIPESEFVILREEMFNGFKTPRIGGAYPVDIDGIGRLDYVTFIRSESWPESASVYGYTVLGRDKPIDMEKLAAEAADAKAKRKAKLAAKVAAAKAKRIAEEKRIAE</sequence>